<reference evidence="8" key="2">
    <citation type="submission" date="2021-04" db="EMBL/GenBank/DDBJ databases">
        <authorList>
            <person name="Gilroy R."/>
        </authorList>
    </citation>
    <scope>NUCLEOTIDE SEQUENCE</scope>
    <source>
        <strain evidence="8">8470</strain>
    </source>
</reference>
<dbReference type="PANTHER" id="PTHR42844">
    <property type="entry name" value="DIHYDRONEOPTERIN ALDOLASE 1-RELATED"/>
    <property type="match status" value="1"/>
</dbReference>
<evidence type="ECO:0000313" key="9">
    <source>
        <dbReference type="Proteomes" id="UP000784286"/>
    </source>
</evidence>
<dbReference type="PANTHER" id="PTHR42844:SF1">
    <property type="entry name" value="DIHYDRONEOPTERIN ALDOLASE 1-RELATED"/>
    <property type="match status" value="1"/>
</dbReference>
<evidence type="ECO:0000256" key="6">
    <source>
        <dbReference type="RuleBase" id="RU362079"/>
    </source>
</evidence>
<dbReference type="SMART" id="SM00905">
    <property type="entry name" value="FolB"/>
    <property type="match status" value="1"/>
</dbReference>
<dbReference type="Pfam" id="PF02152">
    <property type="entry name" value="FolB"/>
    <property type="match status" value="1"/>
</dbReference>
<protein>
    <recommendedName>
        <fullName evidence="6">7,8-dihydroneopterin aldolase</fullName>
        <ecNumber evidence="6">4.1.2.25</ecNumber>
    </recommendedName>
</protein>
<dbReference type="EC" id="4.1.2.25" evidence="6"/>
<dbReference type="InterPro" id="IPR043133">
    <property type="entry name" value="GTP-CH-I_C/QueF"/>
</dbReference>
<comment type="similarity">
    <text evidence="3 6">Belongs to the DHNA family.</text>
</comment>
<feature type="domain" description="Dihydroneopterin aldolase/epimerase" evidence="7">
    <location>
        <begin position="8"/>
        <end position="120"/>
    </location>
</feature>
<name>A0A948TPL7_9BACT</name>
<evidence type="ECO:0000256" key="2">
    <source>
        <dbReference type="ARBA" id="ARBA00005013"/>
    </source>
</evidence>
<evidence type="ECO:0000313" key="8">
    <source>
        <dbReference type="EMBL" id="MBU3856972.1"/>
    </source>
</evidence>
<evidence type="ECO:0000259" key="7">
    <source>
        <dbReference type="SMART" id="SM00905"/>
    </source>
</evidence>
<comment type="catalytic activity">
    <reaction evidence="1 6">
        <text>7,8-dihydroneopterin = 6-hydroxymethyl-7,8-dihydropterin + glycolaldehyde</text>
        <dbReference type="Rhea" id="RHEA:10540"/>
        <dbReference type="ChEBI" id="CHEBI:17001"/>
        <dbReference type="ChEBI" id="CHEBI:17071"/>
        <dbReference type="ChEBI" id="CHEBI:44841"/>
        <dbReference type="EC" id="4.1.2.25"/>
    </reaction>
</comment>
<evidence type="ECO:0000256" key="5">
    <source>
        <dbReference type="ARBA" id="ARBA00023239"/>
    </source>
</evidence>
<accession>A0A948TPL7</accession>
<reference evidence="8" key="1">
    <citation type="journal article" date="2021" name="PeerJ">
        <title>Extensive microbial diversity within the chicken gut microbiome revealed by metagenomics and culture.</title>
        <authorList>
            <person name="Gilroy R."/>
            <person name="Ravi A."/>
            <person name="Getino M."/>
            <person name="Pursley I."/>
            <person name="Horton D.L."/>
            <person name="Alikhan N.F."/>
            <person name="Baker D."/>
            <person name="Gharbi K."/>
            <person name="Hall N."/>
            <person name="Watson M."/>
            <person name="Adriaenssens E.M."/>
            <person name="Foster-Nyarko E."/>
            <person name="Jarju S."/>
            <person name="Secka A."/>
            <person name="Antonio M."/>
            <person name="Oren A."/>
            <person name="Chaudhuri R.R."/>
            <person name="La Ragione R."/>
            <person name="Hildebrand F."/>
            <person name="Pallen M.J."/>
        </authorList>
    </citation>
    <scope>NUCLEOTIDE SEQUENCE</scope>
    <source>
        <strain evidence="8">8470</strain>
    </source>
</reference>
<dbReference type="GO" id="GO:0046656">
    <property type="term" value="P:folic acid biosynthetic process"/>
    <property type="evidence" value="ECO:0007669"/>
    <property type="project" value="UniProtKB-UniRule"/>
</dbReference>
<evidence type="ECO:0000256" key="3">
    <source>
        <dbReference type="ARBA" id="ARBA00005708"/>
    </source>
</evidence>
<comment type="function">
    <text evidence="6">Catalyzes the conversion of 7,8-dihydroneopterin to 6-hydroxymethyl-7,8-dihydropterin.</text>
</comment>
<comment type="pathway">
    <text evidence="2 6">Cofactor biosynthesis; tetrahydrofolate biosynthesis; 2-amino-4-hydroxy-6-hydroxymethyl-7,8-dihydropteridine diphosphate from 7,8-dihydroneopterin triphosphate: step 3/4.</text>
</comment>
<organism evidence="8 9">
    <name type="scientific">Candidatus Phocaeicola excrementipullorum</name>
    <dbReference type="NCBI Taxonomy" id="2838731"/>
    <lineage>
        <taxon>Bacteria</taxon>
        <taxon>Pseudomonadati</taxon>
        <taxon>Bacteroidota</taxon>
        <taxon>Bacteroidia</taxon>
        <taxon>Bacteroidales</taxon>
        <taxon>Bacteroidaceae</taxon>
        <taxon>Phocaeicola</taxon>
    </lineage>
</organism>
<evidence type="ECO:0000256" key="4">
    <source>
        <dbReference type="ARBA" id="ARBA00022909"/>
    </source>
</evidence>
<dbReference type="Gene3D" id="3.30.1130.10">
    <property type="match status" value="1"/>
</dbReference>
<dbReference type="NCBIfam" id="TIGR00526">
    <property type="entry name" value="folB_dom"/>
    <property type="match status" value="1"/>
</dbReference>
<dbReference type="GO" id="GO:0005737">
    <property type="term" value="C:cytoplasm"/>
    <property type="evidence" value="ECO:0007669"/>
    <property type="project" value="TreeGrafter"/>
</dbReference>
<evidence type="ECO:0000256" key="1">
    <source>
        <dbReference type="ARBA" id="ARBA00001353"/>
    </source>
</evidence>
<dbReference type="Proteomes" id="UP000784286">
    <property type="component" value="Unassembled WGS sequence"/>
</dbReference>
<dbReference type="GO" id="GO:0004150">
    <property type="term" value="F:dihydroneopterin aldolase activity"/>
    <property type="evidence" value="ECO:0007669"/>
    <property type="project" value="UniProtKB-UniRule"/>
</dbReference>
<dbReference type="InterPro" id="IPR006156">
    <property type="entry name" value="Dihydroneopterin_aldolase"/>
</dbReference>
<comment type="caution">
    <text evidence="8">The sequence shown here is derived from an EMBL/GenBank/DDBJ whole genome shotgun (WGS) entry which is preliminary data.</text>
</comment>
<dbReference type="GO" id="GO:0046654">
    <property type="term" value="P:tetrahydrofolate biosynthetic process"/>
    <property type="evidence" value="ECO:0007669"/>
    <property type="project" value="UniProtKB-UniRule"/>
</dbReference>
<keyword evidence="4 6" id="KW-0289">Folate biosynthesis</keyword>
<dbReference type="AlphaFoldDB" id="A0A948TPL7"/>
<dbReference type="SUPFAM" id="SSF55620">
    <property type="entry name" value="Tetrahydrobiopterin biosynthesis enzymes-like"/>
    <property type="match status" value="1"/>
</dbReference>
<gene>
    <name evidence="8" type="primary">folB</name>
    <name evidence="8" type="ORF">H9928_10565</name>
</gene>
<proteinExistence type="inferred from homology"/>
<sequence>MKATEMYIRLNGLKIFAYHGVLPQENKVGAEYTINLRLKTDFAHAAETDRLEGTVSYAEVFQTVKDEMKIPSKLLEHAARRIAERILKDFPTVMEVKISLYKQNPPMGAECTDIGVESTYTKD</sequence>
<dbReference type="EMBL" id="JAHLFJ010000094">
    <property type="protein sequence ID" value="MBU3856972.1"/>
    <property type="molecule type" value="Genomic_DNA"/>
</dbReference>
<keyword evidence="5 6" id="KW-0456">Lyase</keyword>
<dbReference type="InterPro" id="IPR006157">
    <property type="entry name" value="FolB_dom"/>
</dbReference>
<dbReference type="NCBIfam" id="TIGR00525">
    <property type="entry name" value="folB"/>
    <property type="match status" value="1"/>
</dbReference>